<evidence type="ECO:0008006" key="3">
    <source>
        <dbReference type="Google" id="ProtNLM"/>
    </source>
</evidence>
<dbReference type="SUPFAM" id="SSF69279">
    <property type="entry name" value="Phage tail proteins"/>
    <property type="match status" value="1"/>
</dbReference>
<reference evidence="1 2" key="1">
    <citation type="submission" date="2023-10" db="EMBL/GenBank/DDBJ databases">
        <title>A novel Glycoside Hydrolase 43-Like Enzyme from Clostrdium boliviensis is an Endo-xylanase, and a Candidate for Xylooligosaccharides Production from Different Xylan Substrates.</title>
        <authorList>
            <person name="Alvarez M.T."/>
            <person name="Rocabado-Villegas L.R."/>
            <person name="Salas-Veizaga D.M."/>
            <person name="Linares-Pasten J.A."/>
            <person name="Gudmundsdottir E.E."/>
            <person name="Hreggvidsson G.O."/>
            <person name="Adlercreutz P."/>
            <person name="Nordberg Karlsson E."/>
        </authorList>
    </citation>
    <scope>NUCLEOTIDE SEQUENCE [LARGE SCALE GENOMIC DNA]</scope>
    <source>
        <strain evidence="1 2">E-1</strain>
    </source>
</reference>
<name>A0ABU4GKY4_9CLOT</name>
<dbReference type="RefSeq" id="WP_318064519.1">
    <property type="nucleotide sequence ID" value="NZ_JAWONS010000184.1"/>
</dbReference>
<organism evidence="1 2">
    <name type="scientific">Clostridium boliviensis</name>
    <dbReference type="NCBI Taxonomy" id="318465"/>
    <lineage>
        <taxon>Bacteria</taxon>
        <taxon>Bacillati</taxon>
        <taxon>Bacillota</taxon>
        <taxon>Clostridia</taxon>
        <taxon>Eubacteriales</taxon>
        <taxon>Clostridiaceae</taxon>
        <taxon>Clostridium</taxon>
    </lineage>
</organism>
<dbReference type="Proteomes" id="UP001276854">
    <property type="component" value="Unassembled WGS sequence"/>
</dbReference>
<accession>A0ABU4GKY4</accession>
<evidence type="ECO:0000313" key="1">
    <source>
        <dbReference type="EMBL" id="MDW2798276.1"/>
    </source>
</evidence>
<comment type="caution">
    <text evidence="1">The sequence shown here is derived from an EMBL/GenBank/DDBJ whole genome shotgun (WGS) entry which is preliminary data.</text>
</comment>
<protein>
    <recommendedName>
        <fullName evidence="3">Gp5/Type VI secretion system Vgr protein OB-fold domain-containing protein</fullName>
    </recommendedName>
</protein>
<sequence length="533" mass="59907">MEQTQIEISGSLEFESILSLDIKIQANEHGRMKASGILTQEAFKRCQTNTLIWKNITVKTIHGEVLFYGMITKLEFGTDRNLRYLEIECSTESLLFDLQPHKRIFQDICMTYGQLLSCIPSDGRRVRAGGCKTTGIKNPIIQYDETDWEFIKRIGGSIQTVVLSGYTDSQSTVFLGIPKVKTEQNPFELDFIQNIEITKLYMLQTENGGFKHPECGCFERWNFSHEENLELGDWVIRKGIRAQIFRKKITLVNGMLVMEYEAGPALYYSPANLKNNHLKGVVIEGTVLATDREFIKMQFDMDALTDINETQSYPFPYMPESGNVFYSMPEPGTRECVYFPDGCEEHGCVIHGKRESLEEYPDSNVKEFRSFKDKVLRMDPGSVEIEGQGDSGANTILLSGHKGMEIQSNEEINIKAKDDIKIYSGRFCTVTSEHSMLLNQSGTENSIEMSGNDMFFSAEQYSSASCMRQGKKTNIGKEKDEIPCGVILDFVAAGIPSSGGNVYEQAVLGGLPTSVSNSESRDIQSVLGKRIAR</sequence>
<dbReference type="EMBL" id="JAWONS010000184">
    <property type="protein sequence ID" value="MDW2798276.1"/>
    <property type="molecule type" value="Genomic_DNA"/>
</dbReference>
<keyword evidence="2" id="KW-1185">Reference proteome</keyword>
<gene>
    <name evidence="1" type="ORF">RZO55_11900</name>
</gene>
<proteinExistence type="predicted"/>
<evidence type="ECO:0000313" key="2">
    <source>
        <dbReference type="Proteomes" id="UP001276854"/>
    </source>
</evidence>